<reference evidence="4" key="2">
    <citation type="submission" date="2024-08" db="UniProtKB">
        <authorList>
            <consortium name="EnsemblMetazoa"/>
        </authorList>
    </citation>
    <scope>IDENTIFICATION</scope>
</reference>
<dbReference type="PANTHER" id="PTHR31927">
    <property type="entry name" value="FI07246P-RELATED-RELATED"/>
    <property type="match status" value="1"/>
</dbReference>
<dbReference type="GO" id="GO:0040003">
    <property type="term" value="P:chitin-based cuticle development"/>
    <property type="evidence" value="ECO:0007669"/>
    <property type="project" value="TreeGrafter"/>
</dbReference>
<dbReference type="SMART" id="SM00690">
    <property type="entry name" value="DM5"/>
    <property type="match status" value="1"/>
</dbReference>
<keyword evidence="2" id="KW-0732">Signal</keyword>
<dbReference type="InterPro" id="IPR004145">
    <property type="entry name" value="DUF243"/>
</dbReference>
<dbReference type="Proteomes" id="UP000019118">
    <property type="component" value="Unassembled WGS sequence"/>
</dbReference>
<evidence type="ECO:0000256" key="1">
    <source>
        <dbReference type="SAM" id="MobiDB-lite"/>
    </source>
</evidence>
<dbReference type="KEGG" id="dpa:109534799"/>
<dbReference type="EnsemblMetazoa" id="XM_019900585.1">
    <property type="protein sequence ID" value="XP_019756144.1"/>
    <property type="gene ID" value="LOC109534799"/>
</dbReference>
<dbReference type="GeneID" id="109534799"/>
<reference evidence="5" key="1">
    <citation type="journal article" date="2013" name="Genome Biol.">
        <title>Draft genome of the mountain pine beetle, Dendroctonus ponderosae Hopkins, a major forest pest.</title>
        <authorList>
            <person name="Keeling C.I."/>
            <person name="Yuen M.M."/>
            <person name="Liao N.Y."/>
            <person name="Docking T.R."/>
            <person name="Chan S.K."/>
            <person name="Taylor G.A."/>
            <person name="Palmquist D.L."/>
            <person name="Jackman S.D."/>
            <person name="Nguyen A."/>
            <person name="Li M."/>
            <person name="Henderson H."/>
            <person name="Janes J.K."/>
            <person name="Zhao Y."/>
            <person name="Pandoh P."/>
            <person name="Moore R."/>
            <person name="Sperling F.A."/>
            <person name="Huber D.P."/>
            <person name="Birol I."/>
            <person name="Jones S.J."/>
            <person name="Bohlmann J."/>
        </authorList>
    </citation>
    <scope>NUCLEOTIDE SEQUENCE</scope>
</reference>
<organism evidence="4 5">
    <name type="scientific">Dendroctonus ponderosae</name>
    <name type="common">Mountain pine beetle</name>
    <dbReference type="NCBI Taxonomy" id="77166"/>
    <lineage>
        <taxon>Eukaryota</taxon>
        <taxon>Metazoa</taxon>
        <taxon>Ecdysozoa</taxon>
        <taxon>Arthropoda</taxon>
        <taxon>Hexapoda</taxon>
        <taxon>Insecta</taxon>
        <taxon>Pterygota</taxon>
        <taxon>Neoptera</taxon>
        <taxon>Endopterygota</taxon>
        <taxon>Coleoptera</taxon>
        <taxon>Polyphaga</taxon>
        <taxon>Cucujiformia</taxon>
        <taxon>Curculionidae</taxon>
        <taxon>Scolytinae</taxon>
        <taxon>Dendroctonus</taxon>
    </lineage>
</organism>
<dbReference type="AlphaFoldDB" id="A0AAR5P4V4"/>
<feature type="region of interest" description="Disordered" evidence="1">
    <location>
        <begin position="275"/>
        <end position="313"/>
    </location>
</feature>
<evidence type="ECO:0000313" key="5">
    <source>
        <dbReference type="Proteomes" id="UP000019118"/>
    </source>
</evidence>
<keyword evidence="5" id="KW-1185">Reference proteome</keyword>
<proteinExistence type="predicted"/>
<feature type="domain" description="DUF243" evidence="3">
    <location>
        <begin position="170"/>
        <end position="269"/>
    </location>
</feature>
<evidence type="ECO:0000313" key="4">
    <source>
        <dbReference type="EnsemblMetazoa" id="XP_019756144.1"/>
    </source>
</evidence>
<protein>
    <recommendedName>
        <fullName evidence="3">DUF243 domain-containing protein</fullName>
    </recommendedName>
</protein>
<feature type="signal peptide" evidence="2">
    <location>
        <begin position="1"/>
        <end position="17"/>
    </location>
</feature>
<dbReference type="Pfam" id="PF03103">
    <property type="entry name" value="DUF243"/>
    <property type="match status" value="1"/>
</dbReference>
<dbReference type="GO" id="GO:0062129">
    <property type="term" value="C:chitin-based extracellular matrix"/>
    <property type="evidence" value="ECO:0007669"/>
    <property type="project" value="TreeGrafter"/>
</dbReference>
<evidence type="ECO:0000259" key="3">
    <source>
        <dbReference type="SMART" id="SM00690"/>
    </source>
</evidence>
<dbReference type="PANTHER" id="PTHR31927:SF2">
    <property type="entry name" value="FI07246P-RELATED"/>
    <property type="match status" value="1"/>
</dbReference>
<feature type="chain" id="PRO_5043927527" description="DUF243 domain-containing protein" evidence="2">
    <location>
        <begin position="18"/>
        <end position="313"/>
    </location>
</feature>
<sequence>MHVLFGVLLGLVALAQSKPGYQYAQPQQGVALVNQNFVGQSASLANQQPQQSLVESQSSSSLQQVLPPLSQSQPSTVYLPQAQSQAGGYQQSLSPINFLQFLPPASFEQNLAPIQAPLQTSVQVPIQSSLQTSIQAPIQAPNLLAPNTPEPTQFLQPVQQQLIQAPPQGAIVTKHVYVHVAPEEPLLAPQVLPPPPAPRKHYKIIFIKAPSQASQRQVIQVPAQQAPAEEKTLVYVLVDRPQQPQVVVQQPVVQQPSKPEVYFIKYKASAAAAGAAAGPSPVSSGESTSSLFSSGASAPSPQYGPPGYQKRST</sequence>
<evidence type="ECO:0000256" key="2">
    <source>
        <dbReference type="SAM" id="SignalP"/>
    </source>
</evidence>
<dbReference type="GO" id="GO:0008010">
    <property type="term" value="F:structural constituent of chitin-based larval cuticle"/>
    <property type="evidence" value="ECO:0007669"/>
    <property type="project" value="TreeGrafter"/>
</dbReference>
<feature type="compositionally biased region" description="Low complexity" evidence="1">
    <location>
        <begin position="275"/>
        <end position="301"/>
    </location>
</feature>
<name>A0AAR5P4V4_DENPD</name>
<accession>A0AAR5P4V4</accession>